<keyword evidence="1" id="KW-0813">Transport</keyword>
<dbReference type="InterPro" id="IPR048574">
    <property type="entry name" value="RUBY_RBDX"/>
</dbReference>
<dbReference type="Pfam" id="PF02915">
    <property type="entry name" value="Rubrerythrin"/>
    <property type="match status" value="1"/>
</dbReference>
<dbReference type="EMBL" id="JAATJA010000001">
    <property type="protein sequence ID" value="NJB67032.1"/>
    <property type="molecule type" value="Genomic_DNA"/>
</dbReference>
<sequence length="164" mass="17919">MSRTKENLEAAFAGESQANRRYLAFAEKADKEGLAQVARLFRAAAAAETVHAHAHLRLLKGVGSTEENLKSAIAGETHEFKEMYPAMIEDAKAEGERAAERYFGFANAVEEVHANMYRKALENPAGLPETSYYVCSVCGHVHEGRPEAACPVCGAKPEAYFLVE</sequence>
<dbReference type="PROSITE" id="PS50903">
    <property type="entry name" value="RUBREDOXIN_LIKE"/>
    <property type="match status" value="1"/>
</dbReference>
<dbReference type="InterPro" id="IPR009040">
    <property type="entry name" value="Ferritin-like_diiron"/>
</dbReference>
<dbReference type="SUPFAM" id="SSF47240">
    <property type="entry name" value="Ferritin-like"/>
    <property type="match status" value="1"/>
</dbReference>
<dbReference type="AlphaFoldDB" id="A0A846QKQ2"/>
<accession>A0A846QKQ2</accession>
<dbReference type="PROSITE" id="PS50905">
    <property type="entry name" value="FERRITIN_LIKE"/>
    <property type="match status" value="1"/>
</dbReference>
<dbReference type="PANTHER" id="PTHR33746:SF4">
    <property type="entry name" value="RUBRERYTHRIN"/>
    <property type="match status" value="1"/>
</dbReference>
<feature type="domain" description="Ferritin-like diiron" evidence="4">
    <location>
        <begin position="1"/>
        <end position="128"/>
    </location>
</feature>
<dbReference type="PANTHER" id="PTHR33746">
    <property type="entry name" value="RUBRERYTHRIN"/>
    <property type="match status" value="1"/>
</dbReference>
<evidence type="ECO:0000256" key="2">
    <source>
        <dbReference type="ARBA" id="ARBA00022982"/>
    </source>
</evidence>
<dbReference type="InterPro" id="IPR012347">
    <property type="entry name" value="Ferritin-like"/>
</dbReference>
<evidence type="ECO:0000256" key="1">
    <source>
        <dbReference type="ARBA" id="ARBA00022448"/>
    </source>
</evidence>
<keyword evidence="2" id="KW-0249">Electron transport</keyword>
<dbReference type="Proteomes" id="UP000580856">
    <property type="component" value="Unassembled WGS sequence"/>
</dbReference>
<protein>
    <submittedName>
        <fullName evidence="5">Rubrerythrin</fullName>
    </submittedName>
</protein>
<dbReference type="InterPro" id="IPR024934">
    <property type="entry name" value="Rubredoxin-like_dom"/>
</dbReference>
<dbReference type="GO" id="GO:0016491">
    <property type="term" value="F:oxidoreductase activity"/>
    <property type="evidence" value="ECO:0007669"/>
    <property type="project" value="InterPro"/>
</dbReference>
<dbReference type="InterPro" id="IPR003251">
    <property type="entry name" value="Rr_diiron-bd_dom"/>
</dbReference>
<gene>
    <name evidence="5" type="ORF">GGQ74_000672</name>
</gene>
<evidence type="ECO:0000259" key="3">
    <source>
        <dbReference type="PROSITE" id="PS50903"/>
    </source>
</evidence>
<dbReference type="InterPro" id="IPR052753">
    <property type="entry name" value="Rbr2/Nigerythrin"/>
</dbReference>
<dbReference type="CDD" id="cd01041">
    <property type="entry name" value="Rubrerythrin"/>
    <property type="match status" value="1"/>
</dbReference>
<keyword evidence="6" id="KW-1185">Reference proteome</keyword>
<dbReference type="RefSeq" id="WP_167940121.1">
    <property type="nucleotide sequence ID" value="NZ_JAATJA010000001.1"/>
</dbReference>
<name>A0A846QKQ2_9BACT</name>
<evidence type="ECO:0000313" key="5">
    <source>
        <dbReference type="EMBL" id="NJB67032.1"/>
    </source>
</evidence>
<organism evidence="5 6">
    <name type="scientific">Desulfobaculum xiamenense</name>
    <dbReference type="NCBI Taxonomy" id="995050"/>
    <lineage>
        <taxon>Bacteria</taxon>
        <taxon>Pseudomonadati</taxon>
        <taxon>Thermodesulfobacteriota</taxon>
        <taxon>Desulfovibrionia</taxon>
        <taxon>Desulfovibrionales</taxon>
        <taxon>Desulfovibrionaceae</taxon>
        <taxon>Desulfobaculum</taxon>
    </lineage>
</organism>
<dbReference type="SUPFAM" id="SSF57802">
    <property type="entry name" value="Rubredoxin-like"/>
    <property type="match status" value="1"/>
</dbReference>
<dbReference type="Gene3D" id="2.20.28.10">
    <property type="match status" value="1"/>
</dbReference>
<evidence type="ECO:0000259" key="4">
    <source>
        <dbReference type="PROSITE" id="PS50905"/>
    </source>
</evidence>
<proteinExistence type="predicted"/>
<dbReference type="Gene3D" id="1.20.1260.10">
    <property type="match status" value="1"/>
</dbReference>
<feature type="domain" description="Rubredoxin-like" evidence="3">
    <location>
        <begin position="130"/>
        <end position="164"/>
    </location>
</feature>
<dbReference type="InterPro" id="IPR009078">
    <property type="entry name" value="Ferritin-like_SF"/>
</dbReference>
<dbReference type="GO" id="GO:0005506">
    <property type="term" value="F:iron ion binding"/>
    <property type="evidence" value="ECO:0007669"/>
    <property type="project" value="InterPro"/>
</dbReference>
<reference evidence="5 6" key="1">
    <citation type="submission" date="2020-03" db="EMBL/GenBank/DDBJ databases">
        <title>Genomic Encyclopedia of Type Strains, Phase IV (KMG-IV): sequencing the most valuable type-strain genomes for metagenomic binning, comparative biology and taxonomic classification.</title>
        <authorList>
            <person name="Goeker M."/>
        </authorList>
    </citation>
    <scope>NUCLEOTIDE SEQUENCE [LARGE SCALE GENOMIC DNA]</scope>
    <source>
        <strain evidence="5 6">DSM 24233</strain>
    </source>
</reference>
<comment type="caution">
    <text evidence="5">The sequence shown here is derived from an EMBL/GenBank/DDBJ whole genome shotgun (WGS) entry which is preliminary data.</text>
</comment>
<evidence type="ECO:0000313" key="6">
    <source>
        <dbReference type="Proteomes" id="UP000580856"/>
    </source>
</evidence>
<dbReference type="Pfam" id="PF21349">
    <property type="entry name" value="RUBY_RBDX"/>
    <property type="match status" value="1"/>
</dbReference>